<organism evidence="1 2">
    <name type="scientific">Gossypium arboreum</name>
    <name type="common">Tree cotton</name>
    <name type="synonym">Gossypium nanking</name>
    <dbReference type="NCBI Taxonomy" id="29729"/>
    <lineage>
        <taxon>Eukaryota</taxon>
        <taxon>Viridiplantae</taxon>
        <taxon>Streptophyta</taxon>
        <taxon>Embryophyta</taxon>
        <taxon>Tracheophyta</taxon>
        <taxon>Spermatophyta</taxon>
        <taxon>Magnoliopsida</taxon>
        <taxon>eudicotyledons</taxon>
        <taxon>Gunneridae</taxon>
        <taxon>Pentapetalae</taxon>
        <taxon>rosids</taxon>
        <taxon>malvids</taxon>
        <taxon>Malvales</taxon>
        <taxon>Malvaceae</taxon>
        <taxon>Malvoideae</taxon>
        <taxon>Gossypium</taxon>
    </lineage>
</organism>
<reference evidence="1 2" key="1">
    <citation type="submission" date="2023-03" db="EMBL/GenBank/DDBJ databases">
        <title>WGS of Gossypium arboreum.</title>
        <authorList>
            <person name="Yu D."/>
        </authorList>
    </citation>
    <scope>NUCLEOTIDE SEQUENCE [LARGE SCALE GENOMIC DNA]</scope>
    <source>
        <tissue evidence="1">Leaf</tissue>
    </source>
</reference>
<sequence length="88" mass="9628">MFGYLGCVALLGSTSRVLLKGGGSFLIKSAGVCWCLSSCFFSRAFELVPLDWLGGGSRRWWLLAFLAVRGVFWCDRFAAHLGFGGGWQ</sequence>
<proteinExistence type="predicted"/>
<dbReference type="EMBL" id="JARKNE010000002">
    <property type="protein sequence ID" value="KAK5842994.1"/>
    <property type="molecule type" value="Genomic_DNA"/>
</dbReference>
<gene>
    <name evidence="1" type="ORF">PVK06_005418</name>
</gene>
<accession>A0ABR0QUJ9</accession>
<name>A0ABR0QUJ9_GOSAR</name>
<evidence type="ECO:0000313" key="1">
    <source>
        <dbReference type="EMBL" id="KAK5842994.1"/>
    </source>
</evidence>
<evidence type="ECO:0000313" key="2">
    <source>
        <dbReference type="Proteomes" id="UP001358586"/>
    </source>
</evidence>
<keyword evidence="2" id="KW-1185">Reference proteome</keyword>
<comment type="caution">
    <text evidence="1">The sequence shown here is derived from an EMBL/GenBank/DDBJ whole genome shotgun (WGS) entry which is preliminary data.</text>
</comment>
<evidence type="ECO:0008006" key="3">
    <source>
        <dbReference type="Google" id="ProtNLM"/>
    </source>
</evidence>
<dbReference type="Proteomes" id="UP001358586">
    <property type="component" value="Chromosome 2"/>
</dbReference>
<protein>
    <recommendedName>
        <fullName evidence="3">Secreted protein</fullName>
    </recommendedName>
</protein>